<dbReference type="EMBL" id="JBBNAF010000003">
    <property type="protein sequence ID" value="KAK9160142.1"/>
    <property type="molecule type" value="Genomic_DNA"/>
</dbReference>
<evidence type="ECO:0000313" key="2">
    <source>
        <dbReference type="Proteomes" id="UP001420932"/>
    </source>
</evidence>
<evidence type="ECO:0000313" key="1">
    <source>
        <dbReference type="EMBL" id="KAK9160142.1"/>
    </source>
</evidence>
<protein>
    <submittedName>
        <fullName evidence="1">Uncharacterized protein</fullName>
    </submittedName>
</protein>
<proteinExistence type="predicted"/>
<reference evidence="1 2" key="1">
    <citation type="submission" date="2024-01" db="EMBL/GenBank/DDBJ databases">
        <title>Genome assemblies of Stephania.</title>
        <authorList>
            <person name="Yang L."/>
        </authorList>
    </citation>
    <scope>NUCLEOTIDE SEQUENCE [LARGE SCALE GENOMIC DNA]</scope>
    <source>
        <strain evidence="1">YNDBR</strain>
        <tissue evidence="1">Leaf</tissue>
    </source>
</reference>
<name>A0AAP0KYB9_9MAGN</name>
<sequence length="63" mass="7144">MYDGTKSPGPIKESWTHGGIKSPTHIYYIMMIGQQGEVMINETTESLCMQKLIFLCFTTLETL</sequence>
<comment type="caution">
    <text evidence="1">The sequence shown here is derived from an EMBL/GenBank/DDBJ whole genome shotgun (WGS) entry which is preliminary data.</text>
</comment>
<dbReference type="Proteomes" id="UP001420932">
    <property type="component" value="Unassembled WGS sequence"/>
</dbReference>
<accession>A0AAP0KYB9</accession>
<dbReference type="AlphaFoldDB" id="A0AAP0KYB9"/>
<organism evidence="1 2">
    <name type="scientific">Stephania yunnanensis</name>
    <dbReference type="NCBI Taxonomy" id="152371"/>
    <lineage>
        <taxon>Eukaryota</taxon>
        <taxon>Viridiplantae</taxon>
        <taxon>Streptophyta</taxon>
        <taxon>Embryophyta</taxon>
        <taxon>Tracheophyta</taxon>
        <taxon>Spermatophyta</taxon>
        <taxon>Magnoliopsida</taxon>
        <taxon>Ranunculales</taxon>
        <taxon>Menispermaceae</taxon>
        <taxon>Menispermoideae</taxon>
        <taxon>Cissampelideae</taxon>
        <taxon>Stephania</taxon>
    </lineage>
</organism>
<keyword evidence="2" id="KW-1185">Reference proteome</keyword>
<gene>
    <name evidence="1" type="ORF">Syun_006483</name>
</gene>